<proteinExistence type="predicted"/>
<dbReference type="PRINTS" id="PR00455">
    <property type="entry name" value="HTHTETR"/>
</dbReference>
<protein>
    <submittedName>
        <fullName evidence="4">TetR/AcrR family transcriptional regulator</fullName>
    </submittedName>
</protein>
<dbReference type="InterPro" id="IPR050109">
    <property type="entry name" value="HTH-type_TetR-like_transc_reg"/>
</dbReference>
<dbReference type="Gene3D" id="1.10.10.60">
    <property type="entry name" value="Homeodomain-like"/>
    <property type="match status" value="1"/>
</dbReference>
<dbReference type="PROSITE" id="PS50977">
    <property type="entry name" value="HTH_TETR_2"/>
    <property type="match status" value="1"/>
</dbReference>
<evidence type="ECO:0000256" key="1">
    <source>
        <dbReference type="ARBA" id="ARBA00023125"/>
    </source>
</evidence>
<keyword evidence="1 2" id="KW-0238">DNA-binding</keyword>
<feature type="domain" description="HTH tetR-type" evidence="3">
    <location>
        <begin position="11"/>
        <end position="71"/>
    </location>
</feature>
<evidence type="ECO:0000313" key="5">
    <source>
        <dbReference type="Proteomes" id="UP001595530"/>
    </source>
</evidence>
<evidence type="ECO:0000313" key="4">
    <source>
        <dbReference type="EMBL" id="MFC3109385.1"/>
    </source>
</evidence>
<dbReference type="PANTHER" id="PTHR30328:SF54">
    <property type="entry name" value="HTH-TYPE TRANSCRIPTIONAL REPRESSOR SCO4008"/>
    <property type="match status" value="1"/>
</dbReference>
<dbReference type="InterPro" id="IPR001647">
    <property type="entry name" value="HTH_TetR"/>
</dbReference>
<comment type="caution">
    <text evidence="4">The sequence shown here is derived from an EMBL/GenBank/DDBJ whole genome shotgun (WGS) entry which is preliminary data.</text>
</comment>
<dbReference type="PANTHER" id="PTHR30328">
    <property type="entry name" value="TRANSCRIPTIONAL REPRESSOR"/>
    <property type="match status" value="1"/>
</dbReference>
<name>A0ABV7F357_9BURK</name>
<accession>A0ABV7F357</accession>
<dbReference type="InterPro" id="IPR013573">
    <property type="entry name" value="Tscrpt_reg_YcdC_C"/>
</dbReference>
<keyword evidence="5" id="KW-1185">Reference proteome</keyword>
<dbReference type="Gene3D" id="1.10.357.10">
    <property type="entry name" value="Tetracycline Repressor, domain 2"/>
    <property type="match status" value="1"/>
</dbReference>
<organism evidence="4 5">
    <name type="scientific">Undibacterium arcticum</name>
    <dbReference type="NCBI Taxonomy" id="1762892"/>
    <lineage>
        <taxon>Bacteria</taxon>
        <taxon>Pseudomonadati</taxon>
        <taxon>Pseudomonadota</taxon>
        <taxon>Betaproteobacteria</taxon>
        <taxon>Burkholderiales</taxon>
        <taxon>Oxalobacteraceae</taxon>
        <taxon>Undibacterium</taxon>
    </lineage>
</organism>
<dbReference type="SUPFAM" id="SSF48498">
    <property type="entry name" value="Tetracyclin repressor-like, C-terminal domain"/>
    <property type="match status" value="1"/>
</dbReference>
<reference evidence="5" key="1">
    <citation type="journal article" date="2019" name="Int. J. Syst. Evol. Microbiol.">
        <title>The Global Catalogue of Microorganisms (GCM) 10K type strain sequencing project: providing services to taxonomists for standard genome sequencing and annotation.</title>
        <authorList>
            <consortium name="The Broad Institute Genomics Platform"/>
            <consortium name="The Broad Institute Genome Sequencing Center for Infectious Disease"/>
            <person name="Wu L."/>
            <person name="Ma J."/>
        </authorList>
    </citation>
    <scope>NUCLEOTIDE SEQUENCE [LARGE SCALE GENOMIC DNA]</scope>
    <source>
        <strain evidence="5">KCTC 42986</strain>
    </source>
</reference>
<gene>
    <name evidence="4" type="ORF">ACFOFO_15690</name>
</gene>
<evidence type="ECO:0000259" key="3">
    <source>
        <dbReference type="PROSITE" id="PS50977"/>
    </source>
</evidence>
<dbReference type="InterPro" id="IPR036271">
    <property type="entry name" value="Tet_transcr_reg_TetR-rel_C_sf"/>
</dbReference>
<dbReference type="EMBL" id="JBHRTP010000051">
    <property type="protein sequence ID" value="MFC3109385.1"/>
    <property type="molecule type" value="Genomic_DNA"/>
</dbReference>
<evidence type="ECO:0000256" key="2">
    <source>
        <dbReference type="PROSITE-ProRule" id="PRU00335"/>
    </source>
</evidence>
<dbReference type="InterPro" id="IPR009057">
    <property type="entry name" value="Homeodomain-like_sf"/>
</dbReference>
<dbReference type="Pfam" id="PF00440">
    <property type="entry name" value="TetR_N"/>
    <property type="match status" value="1"/>
</dbReference>
<dbReference type="Proteomes" id="UP001595530">
    <property type="component" value="Unassembled WGS sequence"/>
</dbReference>
<dbReference type="Pfam" id="PF08362">
    <property type="entry name" value="TetR_C_3"/>
    <property type="match status" value="1"/>
</dbReference>
<dbReference type="RefSeq" id="WP_390323952.1">
    <property type="nucleotide sequence ID" value="NZ_JBHRTP010000051.1"/>
</dbReference>
<sequence>MQQQGKGRIRLSNEADILHAAEYVFARAGFAGATVGEIAQRAQMPKSNLHYYFRTKKDIYRAVLANTLSLWLAETDSIREDNDPKRALSDYIRAKMKLSASHPDASRVFANEILHGAAEIGDYLRADLRALVDVKARVIERWIADGRMAPVDPHHLFFTIWAATQTYADFEPQVCAVLGVKRLGARQIESATAHLTKLLLRGCGLDTESTVDIA</sequence>
<dbReference type="SUPFAM" id="SSF46689">
    <property type="entry name" value="Homeodomain-like"/>
    <property type="match status" value="1"/>
</dbReference>
<feature type="DNA-binding region" description="H-T-H motif" evidence="2">
    <location>
        <begin position="34"/>
        <end position="53"/>
    </location>
</feature>